<evidence type="ECO:0000256" key="3">
    <source>
        <dbReference type="ARBA" id="ARBA00012098"/>
    </source>
</evidence>
<evidence type="ECO:0000256" key="5">
    <source>
        <dbReference type="ARBA" id="ARBA00029758"/>
    </source>
</evidence>
<dbReference type="RefSeq" id="WP_340342223.1">
    <property type="nucleotide sequence ID" value="NZ_JBBKZT010000004.1"/>
</dbReference>
<dbReference type="InterPro" id="IPR014710">
    <property type="entry name" value="RmlC-like_jellyroll"/>
</dbReference>
<dbReference type="Pfam" id="PF00908">
    <property type="entry name" value="dTDP_sugar_isom"/>
    <property type="match status" value="1"/>
</dbReference>
<evidence type="ECO:0000256" key="1">
    <source>
        <dbReference type="ARBA" id="ARBA00001298"/>
    </source>
</evidence>
<proteinExistence type="predicted"/>
<sequence>MNVTSTAARFSIAETTLDGLVCIQRKQQEDVRGFFSRFFCADELRAAGFRDPIQQINHTLTRRRGSVRGFHFQRPPHAETKFVSCIRGEVFDVAVDLRRGSGTFLRWHGQRLSADNHCSLLIPKGFAHGFQALSDDAELVYLHSEPYNPMAEGALNVLDPALAVAWPLPLGDLSERDANHPYLTTDFGGI</sequence>
<evidence type="ECO:0000256" key="4">
    <source>
        <dbReference type="ARBA" id="ARBA00019595"/>
    </source>
</evidence>
<evidence type="ECO:0000313" key="9">
    <source>
        <dbReference type="Proteomes" id="UP001385892"/>
    </source>
</evidence>
<evidence type="ECO:0000256" key="6">
    <source>
        <dbReference type="ARBA" id="ARBA00031424"/>
    </source>
</evidence>
<dbReference type="Gene3D" id="2.60.120.10">
    <property type="entry name" value="Jelly Rolls"/>
    <property type="match status" value="1"/>
</dbReference>
<dbReference type="InterPro" id="IPR000888">
    <property type="entry name" value="RmlC-like"/>
</dbReference>
<reference evidence="8 9" key="1">
    <citation type="submission" date="2024-03" db="EMBL/GenBank/DDBJ databases">
        <title>Novel species of the genus Variovorax.</title>
        <authorList>
            <person name="Liu Q."/>
            <person name="Xin Y.-H."/>
        </authorList>
    </citation>
    <scope>NUCLEOTIDE SEQUENCE [LARGE SCALE GENOMIC DNA]</scope>
    <source>
        <strain evidence="8 9">KACC 18900</strain>
    </source>
</reference>
<evidence type="ECO:0000313" key="8">
    <source>
        <dbReference type="EMBL" id="MEJ8847076.1"/>
    </source>
</evidence>
<comment type="catalytic activity">
    <reaction evidence="1">
        <text>dTDP-4-dehydro-6-deoxy-alpha-D-glucose = dTDP-4-dehydro-beta-L-rhamnose</text>
        <dbReference type="Rhea" id="RHEA:16969"/>
        <dbReference type="ChEBI" id="CHEBI:57649"/>
        <dbReference type="ChEBI" id="CHEBI:62830"/>
        <dbReference type="EC" id="5.1.3.13"/>
    </reaction>
</comment>
<dbReference type="Proteomes" id="UP001385892">
    <property type="component" value="Unassembled WGS sequence"/>
</dbReference>
<dbReference type="EC" id="5.1.3.13" evidence="3"/>
<evidence type="ECO:0000256" key="2">
    <source>
        <dbReference type="ARBA" id="ARBA00001997"/>
    </source>
</evidence>
<evidence type="ECO:0000256" key="7">
    <source>
        <dbReference type="ARBA" id="ARBA00033311"/>
    </source>
</evidence>
<comment type="function">
    <text evidence="2">Catalyzes the epimerization of the C3' and C5'positions of dTDP-6-deoxy-D-xylo-4-hexulose, forming dTDP-6-deoxy-L-lyxo-4-hexulose.</text>
</comment>
<keyword evidence="9" id="KW-1185">Reference proteome</keyword>
<accession>A0ABU8WHS7</accession>
<gene>
    <name evidence="8" type="ORF">WKW82_10470</name>
</gene>
<dbReference type="PANTHER" id="PTHR21047">
    <property type="entry name" value="DTDP-6-DEOXY-D-GLUCOSE-3,5 EPIMERASE"/>
    <property type="match status" value="1"/>
</dbReference>
<comment type="caution">
    <text evidence="8">The sequence shown here is derived from an EMBL/GenBank/DDBJ whole genome shotgun (WGS) entry which is preliminary data.</text>
</comment>
<dbReference type="EMBL" id="JBBKZT010000004">
    <property type="protein sequence ID" value="MEJ8847076.1"/>
    <property type="molecule type" value="Genomic_DNA"/>
</dbReference>
<organism evidence="8 9">
    <name type="scientific">Variovorax rhizosphaerae</name>
    <dbReference type="NCBI Taxonomy" id="1836200"/>
    <lineage>
        <taxon>Bacteria</taxon>
        <taxon>Pseudomonadati</taxon>
        <taxon>Pseudomonadota</taxon>
        <taxon>Betaproteobacteria</taxon>
        <taxon>Burkholderiales</taxon>
        <taxon>Comamonadaceae</taxon>
        <taxon>Variovorax</taxon>
    </lineage>
</organism>
<dbReference type="PANTHER" id="PTHR21047:SF2">
    <property type="entry name" value="THYMIDINE DIPHOSPHO-4-KETO-RHAMNOSE 3,5-EPIMERASE"/>
    <property type="match status" value="1"/>
</dbReference>
<name>A0ABU8WHS7_9BURK</name>
<dbReference type="InterPro" id="IPR011051">
    <property type="entry name" value="RmlC_Cupin_sf"/>
</dbReference>
<dbReference type="SUPFAM" id="SSF51182">
    <property type="entry name" value="RmlC-like cupins"/>
    <property type="match status" value="1"/>
</dbReference>
<protein>
    <recommendedName>
        <fullName evidence="4">dTDP-4-dehydrorhamnose 3,5-epimerase</fullName>
        <ecNumber evidence="3">5.1.3.13</ecNumber>
    </recommendedName>
    <alternativeName>
        <fullName evidence="6">Thymidine diphospho-4-keto-rhamnose 3,5-epimerase</fullName>
    </alternativeName>
    <alternativeName>
        <fullName evidence="5">dTDP-4-keto-6-deoxyglucose 3,5-epimerase</fullName>
    </alternativeName>
    <alternativeName>
        <fullName evidence="7">dTDP-6-deoxy-D-xylo-4-hexulose 3,5-epimerase</fullName>
    </alternativeName>
</protein>
<dbReference type="CDD" id="cd00438">
    <property type="entry name" value="cupin_RmlC"/>
    <property type="match status" value="1"/>
</dbReference>